<evidence type="ECO:0000313" key="1">
    <source>
        <dbReference type="EMBL" id="CCK76927.1"/>
    </source>
</evidence>
<keyword evidence="2" id="KW-1185">Reference proteome</keyword>
<reference evidence="1 2" key="1">
    <citation type="journal article" date="2013" name="Nat. Commun.">
        <title>Genome sequence and functional genomic analysis of the oil-degrading bacterium Oleispira antarctica.</title>
        <authorList>
            <person name="Kube M."/>
            <person name="Chernikova T.N."/>
            <person name="Al-Ramahi Y."/>
            <person name="Beloqui A."/>
            <person name="Lopez-Cortez N."/>
            <person name="Guazzaroni M.E."/>
            <person name="Heipieper H.J."/>
            <person name="Klages S."/>
            <person name="Kotsyurbenko O.R."/>
            <person name="Langer I."/>
            <person name="Nechitaylo T.Y."/>
            <person name="Lunsdorf H."/>
            <person name="Fernandez M."/>
            <person name="Juarez S."/>
            <person name="Ciordia S."/>
            <person name="Singer A."/>
            <person name="Kagan O."/>
            <person name="Egorova O."/>
            <person name="Petit P.A."/>
            <person name="Stogios P."/>
            <person name="Kim Y."/>
            <person name="Tchigvintsev A."/>
            <person name="Flick R."/>
            <person name="Denaro R."/>
            <person name="Genovese M."/>
            <person name="Albar J.P."/>
            <person name="Reva O.N."/>
            <person name="Martinez-Gomariz M."/>
            <person name="Tran H."/>
            <person name="Ferrer M."/>
            <person name="Savchenko A."/>
            <person name="Yakunin A.F."/>
            <person name="Yakimov M.M."/>
            <person name="Golyshina O.V."/>
            <person name="Reinhardt R."/>
            <person name="Golyshin P.N."/>
        </authorList>
    </citation>
    <scope>NUCLEOTIDE SEQUENCE [LARGE SCALE GENOMIC DNA]</scope>
</reference>
<name>R4YPD7_OLEAN</name>
<protein>
    <recommendedName>
        <fullName evidence="3">Exonuclease domain-containing protein</fullName>
    </recommendedName>
</protein>
<organism evidence="1 2">
    <name type="scientific">Oleispira antarctica RB-8</name>
    <dbReference type="NCBI Taxonomy" id="698738"/>
    <lineage>
        <taxon>Bacteria</taxon>
        <taxon>Pseudomonadati</taxon>
        <taxon>Pseudomonadota</taxon>
        <taxon>Gammaproteobacteria</taxon>
        <taxon>Oceanospirillales</taxon>
        <taxon>Oceanospirillaceae</taxon>
        <taxon>Oleispira</taxon>
    </lineage>
</organism>
<dbReference type="OrthoDB" id="6367287at2"/>
<evidence type="ECO:0000313" key="2">
    <source>
        <dbReference type="Proteomes" id="UP000032749"/>
    </source>
</evidence>
<evidence type="ECO:0008006" key="3">
    <source>
        <dbReference type="Google" id="ProtNLM"/>
    </source>
</evidence>
<accession>R4YPD7</accession>
<dbReference type="KEGG" id="oai:OLEAN_C27510"/>
<proteinExistence type="predicted"/>
<dbReference type="STRING" id="698738.OLEAN_C27510"/>
<dbReference type="HOGENOM" id="CLU_117593_1_0_6"/>
<dbReference type="Proteomes" id="UP000032749">
    <property type="component" value="Chromosome"/>
</dbReference>
<sequence>MEYPQFLVIDASSFELDGHPIAIAWSLTDGTIKSTLLQPEENWHEWDAGLEDLHGMTQEILIQSGEPVWEAVKEFEFDCENSIYLVQDAERTMELLERMYDAYDKEPASDLIGIHEWHPSETEERYQMMEDIRSDLELSPYRCEDNVRLMLEMWARVNDAKHRSPASD</sequence>
<gene>
    <name evidence="1" type="ORF">OLEAN_C27510</name>
</gene>
<dbReference type="EMBL" id="FO203512">
    <property type="protein sequence ID" value="CCK76927.1"/>
    <property type="molecule type" value="Genomic_DNA"/>
</dbReference>
<dbReference type="AlphaFoldDB" id="R4YPD7"/>